<protein>
    <submittedName>
        <fullName evidence="1">Uncharacterized protein</fullName>
    </submittedName>
</protein>
<dbReference type="AlphaFoldDB" id="A0AAV4N002"/>
<comment type="caution">
    <text evidence="1">The sequence shown here is derived from an EMBL/GenBank/DDBJ whole genome shotgun (WGS) entry which is preliminary data.</text>
</comment>
<gene>
    <name evidence="1" type="ORF">CDAR_41721</name>
</gene>
<evidence type="ECO:0000313" key="1">
    <source>
        <dbReference type="EMBL" id="GIX77509.1"/>
    </source>
</evidence>
<evidence type="ECO:0000313" key="2">
    <source>
        <dbReference type="Proteomes" id="UP001054837"/>
    </source>
</evidence>
<accession>A0AAV4N002</accession>
<dbReference type="Proteomes" id="UP001054837">
    <property type="component" value="Unassembled WGS sequence"/>
</dbReference>
<dbReference type="EMBL" id="BPLQ01001018">
    <property type="protein sequence ID" value="GIX77509.1"/>
    <property type="molecule type" value="Genomic_DNA"/>
</dbReference>
<proteinExistence type="predicted"/>
<keyword evidence="2" id="KW-1185">Reference proteome</keyword>
<name>A0AAV4N002_9ARAC</name>
<organism evidence="1 2">
    <name type="scientific">Caerostris darwini</name>
    <dbReference type="NCBI Taxonomy" id="1538125"/>
    <lineage>
        <taxon>Eukaryota</taxon>
        <taxon>Metazoa</taxon>
        <taxon>Ecdysozoa</taxon>
        <taxon>Arthropoda</taxon>
        <taxon>Chelicerata</taxon>
        <taxon>Arachnida</taxon>
        <taxon>Araneae</taxon>
        <taxon>Araneomorphae</taxon>
        <taxon>Entelegynae</taxon>
        <taxon>Araneoidea</taxon>
        <taxon>Araneidae</taxon>
        <taxon>Caerostris</taxon>
    </lineage>
</organism>
<reference evidence="1 2" key="1">
    <citation type="submission" date="2021-06" db="EMBL/GenBank/DDBJ databases">
        <title>Caerostris darwini draft genome.</title>
        <authorList>
            <person name="Kono N."/>
            <person name="Arakawa K."/>
        </authorList>
    </citation>
    <scope>NUCLEOTIDE SEQUENCE [LARGE SCALE GENOMIC DNA]</scope>
</reference>
<sequence length="122" mass="12889">MGDEAFCILGRACISPGNDLVMAASSLSKVSGAKRSSDVAGVSCTILLAEETWLEAELEFPFRIWAKDFLEVIANIMGCILISGGVDSSIVSGMLSNLFFVANWKELVAVVALAECLLLGLS</sequence>